<keyword evidence="2" id="KW-0812">Transmembrane</keyword>
<evidence type="ECO:0000256" key="1">
    <source>
        <dbReference type="SAM" id="MobiDB-lite"/>
    </source>
</evidence>
<dbReference type="AlphaFoldDB" id="A0AAV6FDH1"/>
<dbReference type="EMBL" id="JADWDJ010000024">
    <property type="protein sequence ID" value="KAG5260738.1"/>
    <property type="molecule type" value="Genomic_DNA"/>
</dbReference>
<gene>
    <name evidence="3" type="ORF">AALO_G00295920</name>
</gene>
<organism evidence="3 4">
    <name type="scientific">Alosa alosa</name>
    <name type="common">allis shad</name>
    <dbReference type="NCBI Taxonomy" id="278164"/>
    <lineage>
        <taxon>Eukaryota</taxon>
        <taxon>Metazoa</taxon>
        <taxon>Chordata</taxon>
        <taxon>Craniata</taxon>
        <taxon>Vertebrata</taxon>
        <taxon>Euteleostomi</taxon>
        <taxon>Actinopterygii</taxon>
        <taxon>Neopterygii</taxon>
        <taxon>Teleostei</taxon>
        <taxon>Clupei</taxon>
        <taxon>Clupeiformes</taxon>
        <taxon>Clupeoidei</taxon>
        <taxon>Clupeidae</taxon>
        <taxon>Alosa</taxon>
    </lineage>
</organism>
<keyword evidence="4" id="KW-1185">Reference proteome</keyword>
<dbReference type="Proteomes" id="UP000823561">
    <property type="component" value="Chromosome 24"/>
</dbReference>
<evidence type="ECO:0000313" key="3">
    <source>
        <dbReference type="EMBL" id="KAG5260738.1"/>
    </source>
</evidence>
<feature type="region of interest" description="Disordered" evidence="1">
    <location>
        <begin position="244"/>
        <end position="275"/>
    </location>
</feature>
<sequence>MNVLYFHPANWPDLGAFSAPSLSLRVEDRGRDVWTPHIVVEVKFPCAPEVLCQVDSEGCCSVLFILSDISAVTVTLFNRQRPTERETRTGSVSYEDEDKEFSVEFGGLVPGQEYCVVATFRSSATSQPVCQQLNTLPVDLRPILLGTALSVCFFIPLVVAYLKRRKTHTSEYRLPRSLAGLLEPASGLPVPVVAAGVLSAKDSPSIISLCSCDFQPTATQLPAPSPGQHQYYSSAFPKHPPWDARGSGSGGSVPEGLEVPQTPLFRKGSWDSEVQTDRGPQHGEGFTSLLDGVGIPLSSLRLGMGEEGDWVYLHEGLMVQSGCEISTRKDEVDMYHGEMEGVGDIS</sequence>
<keyword evidence="2" id="KW-0472">Membrane</keyword>
<keyword evidence="2" id="KW-1133">Transmembrane helix</keyword>
<proteinExistence type="predicted"/>
<feature type="transmembrane region" description="Helical" evidence="2">
    <location>
        <begin position="143"/>
        <end position="162"/>
    </location>
</feature>
<protein>
    <recommendedName>
        <fullName evidence="5">Interferon/interleukin receptor domain-containing protein</fullName>
    </recommendedName>
</protein>
<reference evidence="3" key="1">
    <citation type="submission" date="2020-10" db="EMBL/GenBank/DDBJ databases">
        <title>Chromosome-scale genome assembly of the Allis shad, Alosa alosa.</title>
        <authorList>
            <person name="Margot Z."/>
            <person name="Christophe K."/>
            <person name="Cabau C."/>
            <person name="Louis A."/>
            <person name="Berthelot C."/>
            <person name="Parey E."/>
            <person name="Roest Crollius H."/>
            <person name="Montfort J."/>
            <person name="Robinson-Rechavi M."/>
            <person name="Bucao C."/>
            <person name="Bouchez O."/>
            <person name="Gislard M."/>
            <person name="Lluch J."/>
            <person name="Milhes M."/>
            <person name="Lampietro C."/>
            <person name="Lopez Roques C."/>
            <person name="Donnadieu C."/>
            <person name="Braasch I."/>
            <person name="Desvignes T."/>
            <person name="Postlethwait J."/>
            <person name="Bobe J."/>
            <person name="Guiguen Y."/>
        </authorList>
    </citation>
    <scope>NUCLEOTIDE SEQUENCE</scope>
    <source>
        <strain evidence="3">M-15738</strain>
        <tissue evidence="3">Blood</tissue>
    </source>
</reference>
<evidence type="ECO:0000256" key="2">
    <source>
        <dbReference type="SAM" id="Phobius"/>
    </source>
</evidence>
<name>A0AAV6FDH1_9TELE</name>
<evidence type="ECO:0008006" key="5">
    <source>
        <dbReference type="Google" id="ProtNLM"/>
    </source>
</evidence>
<evidence type="ECO:0000313" key="4">
    <source>
        <dbReference type="Proteomes" id="UP000823561"/>
    </source>
</evidence>
<comment type="caution">
    <text evidence="3">The sequence shown here is derived from an EMBL/GenBank/DDBJ whole genome shotgun (WGS) entry which is preliminary data.</text>
</comment>
<accession>A0AAV6FDH1</accession>